<sequence length="797" mass="90962">MDEVLRSEEMDQIEEVFAEAFSYNRPAVYFPVRHHSPACAWHLKKVIEEYRPDCILVEGPISANELLAVMTHEDTRAPIAIYYSYRDAKGYISEEKEDYKCYYPFLDCSPELVSVREGVKRGIKAEFIDLPYSEILIASEIGRGLLKKEEKSNYNDDYLLSKNKYIEELVAKAGLRSFDELWEKYFEIEGMQESTEQFVKHMLAYCILSRHHSGEADLEAEGCLSREAFMAQKIREKEKDFHKILVVTGGFHTPALVKLCRDKTVPLKEYPLHAMEKEAEGTYLMSYSMEACDSLNGYASGMPYPGYYQDIYEEAEKNNLRAFEDTALKYLVATGGAMRKKEGGLSSYDEICAYSMLTGLASLRGKGAPGVYELFDSILACFVKGEYGPSTELPLRILKEKLTGNGIGSLCKNASIPPIVQDFEERCRQFRLNIRSTLSNEVTLEIFSSKRHRDISKFFYQTEFLNTAFAHKVKGPNLRTKKDKNLIREIWKYKWSSQVVAALIDVSVSGASMTEACAAIALKRMKEEMNSREGTLLLTQMYEMGMKEQLPGIMYRMETILRRDEDFFSLVEALSGLIMLEEQNRLYQTDLELSDLIGTACEKIIFLLPLMAGLKEEDVPSTMTALQSLYQLMQRQEYQDKAELFYEALEKLLQVQIQAGLEGCIRGILYGSGRSGVSEIEQVCYGYMAGTHDKLLSGAKLFRGLFFTARDLVFVGDSFIGMMDTFLEKLSEEDFMGILPELRMAFGYFTPREIDEIARKAAEHHGIKGKELLSLREISPLIYKYGKDLNDKVLNRM</sequence>
<dbReference type="Pfam" id="PF18934">
    <property type="entry name" value="DUF5682"/>
    <property type="match status" value="1"/>
</dbReference>
<keyword evidence="2" id="KW-1185">Reference proteome</keyword>
<dbReference type="EMBL" id="FRAC01000008">
    <property type="protein sequence ID" value="SHJ96766.1"/>
    <property type="molecule type" value="Genomic_DNA"/>
</dbReference>
<proteinExistence type="predicted"/>
<reference evidence="1 2" key="1">
    <citation type="submission" date="2016-11" db="EMBL/GenBank/DDBJ databases">
        <authorList>
            <person name="Jaros S."/>
            <person name="Januszkiewicz K."/>
            <person name="Wedrychowicz H."/>
        </authorList>
    </citation>
    <scope>NUCLEOTIDE SEQUENCE [LARGE SCALE GENOMIC DNA]</scope>
    <source>
        <strain evidence="1 2">DSM 15929</strain>
    </source>
</reference>
<organism evidence="1 2">
    <name type="scientific">Anaerocolumna jejuensis DSM 15929</name>
    <dbReference type="NCBI Taxonomy" id="1121322"/>
    <lineage>
        <taxon>Bacteria</taxon>
        <taxon>Bacillati</taxon>
        <taxon>Bacillota</taxon>
        <taxon>Clostridia</taxon>
        <taxon>Lachnospirales</taxon>
        <taxon>Lachnospiraceae</taxon>
        <taxon>Anaerocolumna</taxon>
    </lineage>
</organism>
<dbReference type="AlphaFoldDB" id="A0A1M6NMA6"/>
<protein>
    <submittedName>
        <fullName evidence="1">Uncharacterized protein</fullName>
    </submittedName>
</protein>
<dbReference type="STRING" id="1121322.SAMN02745136_01361"/>
<evidence type="ECO:0000313" key="2">
    <source>
        <dbReference type="Proteomes" id="UP000184386"/>
    </source>
</evidence>
<dbReference type="RefSeq" id="WP_073274175.1">
    <property type="nucleotide sequence ID" value="NZ_FRAC01000008.1"/>
</dbReference>
<evidence type="ECO:0000313" key="1">
    <source>
        <dbReference type="EMBL" id="SHJ96766.1"/>
    </source>
</evidence>
<gene>
    <name evidence="1" type="ORF">SAMN02745136_01361</name>
</gene>
<dbReference type="InterPro" id="IPR043737">
    <property type="entry name" value="DUF5682"/>
</dbReference>
<accession>A0A1M6NMA6</accession>
<dbReference type="OrthoDB" id="9768066at2"/>
<dbReference type="Proteomes" id="UP000184386">
    <property type="component" value="Unassembled WGS sequence"/>
</dbReference>
<name>A0A1M6NMA6_9FIRM</name>